<feature type="compositionally biased region" description="Basic and acidic residues" evidence="2">
    <location>
        <begin position="14"/>
        <end position="32"/>
    </location>
</feature>
<feature type="region of interest" description="Disordered" evidence="2">
    <location>
        <begin position="704"/>
        <end position="764"/>
    </location>
</feature>
<dbReference type="Proteomes" id="UP000266841">
    <property type="component" value="Unassembled WGS sequence"/>
</dbReference>
<keyword evidence="1" id="KW-0175">Coiled coil</keyword>
<dbReference type="EMBL" id="AGNL01038282">
    <property type="protein sequence ID" value="EJK53199.1"/>
    <property type="molecule type" value="Genomic_DNA"/>
</dbReference>
<gene>
    <name evidence="3" type="ORF">THAOC_27419</name>
</gene>
<dbReference type="InterPro" id="IPR032675">
    <property type="entry name" value="LRR_dom_sf"/>
</dbReference>
<feature type="region of interest" description="Disordered" evidence="2">
    <location>
        <begin position="1"/>
        <end position="42"/>
    </location>
</feature>
<comment type="caution">
    <text evidence="3">The sequence shown here is derived from an EMBL/GenBank/DDBJ whole genome shotgun (WGS) entry which is preliminary data.</text>
</comment>
<feature type="coiled-coil region" evidence="1">
    <location>
        <begin position="159"/>
        <end position="211"/>
    </location>
</feature>
<evidence type="ECO:0000313" key="4">
    <source>
        <dbReference type="Proteomes" id="UP000266841"/>
    </source>
</evidence>
<evidence type="ECO:0000256" key="2">
    <source>
        <dbReference type="SAM" id="MobiDB-lite"/>
    </source>
</evidence>
<feature type="region of interest" description="Disordered" evidence="2">
    <location>
        <begin position="63"/>
        <end position="90"/>
    </location>
</feature>
<feature type="compositionally biased region" description="Basic and acidic residues" evidence="2">
    <location>
        <begin position="109"/>
        <end position="132"/>
    </location>
</feature>
<feature type="region of interest" description="Disordered" evidence="2">
    <location>
        <begin position="109"/>
        <end position="159"/>
    </location>
</feature>
<proteinExistence type="predicted"/>
<protein>
    <submittedName>
        <fullName evidence="3">Uncharacterized protein</fullName>
    </submittedName>
</protein>
<dbReference type="AlphaFoldDB" id="K0RLS1"/>
<keyword evidence="4" id="KW-1185">Reference proteome</keyword>
<dbReference type="Gene3D" id="3.80.10.10">
    <property type="entry name" value="Ribonuclease Inhibitor"/>
    <property type="match status" value="1"/>
</dbReference>
<dbReference type="OrthoDB" id="188902at2759"/>
<dbReference type="SUPFAM" id="SSF52047">
    <property type="entry name" value="RNI-like"/>
    <property type="match status" value="1"/>
</dbReference>
<feature type="non-terminal residue" evidence="3">
    <location>
        <position position="1"/>
    </location>
</feature>
<feature type="compositionally biased region" description="Basic and acidic residues" evidence="2">
    <location>
        <begin position="743"/>
        <end position="755"/>
    </location>
</feature>
<accession>K0RLS1</accession>
<feature type="compositionally biased region" description="Low complexity" evidence="2">
    <location>
        <begin position="150"/>
        <end position="159"/>
    </location>
</feature>
<organism evidence="3 4">
    <name type="scientific">Thalassiosira oceanica</name>
    <name type="common">Marine diatom</name>
    <dbReference type="NCBI Taxonomy" id="159749"/>
    <lineage>
        <taxon>Eukaryota</taxon>
        <taxon>Sar</taxon>
        <taxon>Stramenopiles</taxon>
        <taxon>Ochrophyta</taxon>
        <taxon>Bacillariophyta</taxon>
        <taxon>Coscinodiscophyceae</taxon>
        <taxon>Thalassiosirophycidae</taxon>
        <taxon>Thalassiosirales</taxon>
        <taxon>Thalassiosiraceae</taxon>
        <taxon>Thalassiosira</taxon>
    </lineage>
</organism>
<sequence length="789" mass="85454">VAAGNPPLPLGGQPRREEGGADTRLDERDVPRPDGVPPPGSAFRRCGCLAGTVDLSLCVRVQPGGRPERRDRGGGAVHGRQGHYAGPGAGSSPVGVALPFAQAILTLRRDNPLRSESHNSRRGEGSGMDETRKRARTGIEEDVSAPAVKDPQSPQSADAAAAATKIAELQAELEALKQSHNVVVNELNANIDALQAKNESQKREIEGLSSALQWAYAIEEIPQQHWLEQGHSEEYADAMENLLGSMKEIIQTLSLGTVLNDSDHGKKIVKIDFDLQNEDENYIRADHDELLMPYWKELASALRHWSEYHADGQRLQVGIQYIELPKTVLDILRPAFELSRIETFFFENSLHSGDLADFAKKVLQTNHFVTGPCFGRFTFAHEDVKEICGAIKSRNAEGQFVEGLGMGDCFEAGIDTRTLKMILGSITTVSEQDTILRLNDNGMSSREAAVISSILTSNPCLSQLEMDGNRFDDADATGLADALSSNTHLSHISVENNGIKEDGRLAFLRATFDISSLSSCAASNHTCTVDGLERDISAINSYESAPRNKWNKIVTMLALSSEDSFINTSLLRGVPAQLIPVILDKCNLGFANSSKDLTDLYLELTNTTRCQNHDVWDSLEETKSLNCMYNLTRSWASRMVSSEIPTNLTSPGSHGESYETLSGSNALQRRCFRRPDVLASALRGRNRPDRASLASLSSLLDGASTKARRGNAGRRDHDDGVGATSPSSTARFGRQLPCIGPEVRPEHHAAPHGDSPRAGGAVLGLADPSRVAPLVLVGQAPPLALELSG</sequence>
<reference evidence="3 4" key="1">
    <citation type="journal article" date="2012" name="Genome Biol.">
        <title>Genome and low-iron response of an oceanic diatom adapted to chronic iron limitation.</title>
        <authorList>
            <person name="Lommer M."/>
            <person name="Specht M."/>
            <person name="Roy A.S."/>
            <person name="Kraemer L."/>
            <person name="Andreson R."/>
            <person name="Gutowska M.A."/>
            <person name="Wolf J."/>
            <person name="Bergner S.V."/>
            <person name="Schilhabel M.B."/>
            <person name="Klostermeier U.C."/>
            <person name="Beiko R.G."/>
            <person name="Rosenstiel P."/>
            <person name="Hippler M."/>
            <person name="Laroche J."/>
        </authorList>
    </citation>
    <scope>NUCLEOTIDE SEQUENCE [LARGE SCALE GENOMIC DNA]</scope>
    <source>
        <strain evidence="3 4">CCMP1005</strain>
    </source>
</reference>
<name>K0RLS1_THAOC</name>
<evidence type="ECO:0000256" key="1">
    <source>
        <dbReference type="SAM" id="Coils"/>
    </source>
</evidence>
<evidence type="ECO:0000313" key="3">
    <source>
        <dbReference type="EMBL" id="EJK53199.1"/>
    </source>
</evidence>